<dbReference type="Proteomes" id="UP000018857">
    <property type="component" value="Unassembled WGS sequence"/>
</dbReference>
<evidence type="ECO:0000313" key="1">
    <source>
        <dbReference type="EMBL" id="ETI58238.1"/>
    </source>
</evidence>
<name>W1RTQ4_9GAMM</name>
<evidence type="ECO:0000313" key="2">
    <source>
        <dbReference type="Proteomes" id="UP000018857"/>
    </source>
</evidence>
<dbReference type="EMBL" id="AYOZ01000060">
    <property type="protein sequence ID" value="ETI58238.1"/>
    <property type="molecule type" value="Genomic_DNA"/>
</dbReference>
<organism evidence="1 2">
    <name type="scientific">Marinomonas profundimaris</name>
    <dbReference type="NCBI Taxonomy" id="1208321"/>
    <lineage>
        <taxon>Bacteria</taxon>
        <taxon>Pseudomonadati</taxon>
        <taxon>Pseudomonadota</taxon>
        <taxon>Gammaproteobacteria</taxon>
        <taxon>Oceanospirillales</taxon>
        <taxon>Oceanospirillaceae</taxon>
        <taxon>Marinomonas</taxon>
    </lineage>
</organism>
<dbReference type="PATRIC" id="fig|1208321.3.peg.3190"/>
<comment type="caution">
    <text evidence="1">The sequence shown here is derived from an EMBL/GenBank/DDBJ whole genome shotgun (WGS) entry which is preliminary data.</text>
</comment>
<dbReference type="AlphaFoldDB" id="W1RTQ4"/>
<accession>W1RTQ4</accession>
<protein>
    <submittedName>
        <fullName evidence="1">Uncharacterized protein</fullName>
    </submittedName>
</protein>
<dbReference type="STRING" id="1208321.D104_16070"/>
<gene>
    <name evidence="1" type="ORF">D104_16070</name>
</gene>
<reference evidence="1 2" key="1">
    <citation type="journal article" date="2014" name="Genome Announc.">
        <title>Draft Genome Sequence of Marinomonas sp. Strain D104, a Polycyclic Aromatic Hydrocarbon-Degrading Bacterium from the Deep-Sea Sediment of the Arctic Ocean.</title>
        <authorList>
            <person name="Dong C."/>
            <person name="Bai X."/>
            <person name="Lai Q."/>
            <person name="Xie Y."/>
            <person name="Chen X."/>
            <person name="Shao Z."/>
        </authorList>
    </citation>
    <scope>NUCLEOTIDE SEQUENCE [LARGE SCALE GENOMIC DNA]</scope>
    <source>
        <strain evidence="1 2">D104</strain>
    </source>
</reference>
<proteinExistence type="predicted"/>
<keyword evidence="2" id="KW-1185">Reference proteome</keyword>
<sequence>MWRFFVAYMLDLEPYALATSLLIETDLCAKWTETELKSIVSKKYLTRLVILNKANKQPLNIAV</sequence>